<dbReference type="AlphaFoldDB" id="A0A6A7RND4"/>
<dbReference type="Proteomes" id="UP000342300">
    <property type="component" value="Unassembled WGS sequence"/>
</dbReference>
<protein>
    <submittedName>
        <fullName evidence="1">Uncharacterized protein</fullName>
    </submittedName>
</protein>
<name>A0A6A7RND4_9PROT</name>
<accession>A0A6A7RND4</accession>
<reference evidence="1 2" key="1">
    <citation type="submission" date="2017-09" db="EMBL/GenBank/DDBJ databases">
        <title>Metagenomic Analysis Reveals Denitrifying Candidatus Accumulibacter and Flanking Population as a Source of N2O.</title>
        <authorList>
            <person name="Gao H."/>
            <person name="Mao Y."/>
            <person name="Zhao X."/>
            <person name="Liu W.-T."/>
            <person name="Zhang T."/>
            <person name="Wells G."/>
        </authorList>
    </citation>
    <scope>NUCLEOTIDE SEQUENCE [LARGE SCALE GENOMIC DNA]</scope>
    <source>
        <strain evidence="1">CANDO_2_IC</strain>
    </source>
</reference>
<dbReference type="EMBL" id="PDHS01000008">
    <property type="protein sequence ID" value="MQM29064.1"/>
    <property type="molecule type" value="Genomic_DNA"/>
</dbReference>
<comment type="caution">
    <text evidence="1">The sequence shown here is derived from an EMBL/GenBank/DDBJ whole genome shotgun (WGS) entry which is preliminary data.</text>
</comment>
<evidence type="ECO:0000313" key="1">
    <source>
        <dbReference type="EMBL" id="MQM29064.1"/>
    </source>
</evidence>
<organism evidence="1 2">
    <name type="scientific">Candidatus Accumulibacter phosphatis</name>
    <dbReference type="NCBI Taxonomy" id="327160"/>
    <lineage>
        <taxon>Bacteria</taxon>
        <taxon>Pseudomonadati</taxon>
        <taxon>Pseudomonadota</taxon>
        <taxon>Betaproteobacteria</taxon>
        <taxon>Candidatus Accumulibacter</taxon>
    </lineage>
</organism>
<gene>
    <name evidence="1" type="ORF">CRU78_00330</name>
</gene>
<proteinExistence type="predicted"/>
<sequence>MAAARAALDVPPPQAAVIESVAEFMQRVAHIEHTRCPHCRIGQFRVVATLLPRRDLPNPRGPPR</sequence>
<evidence type="ECO:0000313" key="2">
    <source>
        <dbReference type="Proteomes" id="UP000342300"/>
    </source>
</evidence>